<evidence type="ECO:0000256" key="1">
    <source>
        <dbReference type="ARBA" id="ARBA00022722"/>
    </source>
</evidence>
<dbReference type="InterPro" id="IPR012337">
    <property type="entry name" value="RNaseH-like_sf"/>
</dbReference>
<evidence type="ECO:0000313" key="7">
    <source>
        <dbReference type="Proteomes" id="UP000487268"/>
    </source>
</evidence>
<dbReference type="OrthoDB" id="9803913at2"/>
<evidence type="ECO:0000313" key="6">
    <source>
        <dbReference type="EMBL" id="MQY08720.1"/>
    </source>
</evidence>
<keyword evidence="2" id="KW-0378">Hydrolase</keyword>
<protein>
    <recommendedName>
        <fullName evidence="5">Exonuclease domain-containing protein</fullName>
    </recommendedName>
</protein>
<dbReference type="SUPFAM" id="SSF53098">
    <property type="entry name" value="Ribonuclease H-like"/>
    <property type="match status" value="1"/>
</dbReference>
<dbReference type="GO" id="GO:0008408">
    <property type="term" value="F:3'-5' exonuclease activity"/>
    <property type="evidence" value="ECO:0007669"/>
    <property type="project" value="TreeGrafter"/>
</dbReference>
<name>A0A7K0C5J6_9ACTN</name>
<evidence type="ECO:0000256" key="3">
    <source>
        <dbReference type="ARBA" id="ARBA00022839"/>
    </source>
</evidence>
<dbReference type="SMART" id="SM00479">
    <property type="entry name" value="EXOIII"/>
    <property type="match status" value="1"/>
</dbReference>
<comment type="caution">
    <text evidence="6">The sequence shown here is derived from an EMBL/GenBank/DDBJ whole genome shotgun (WGS) entry which is preliminary data.</text>
</comment>
<evidence type="ECO:0000256" key="2">
    <source>
        <dbReference type="ARBA" id="ARBA00022801"/>
    </source>
</evidence>
<dbReference type="InterPro" id="IPR036397">
    <property type="entry name" value="RNaseH_sf"/>
</dbReference>
<dbReference type="Proteomes" id="UP000487268">
    <property type="component" value="Unassembled WGS sequence"/>
</dbReference>
<feature type="region of interest" description="Disordered" evidence="4">
    <location>
        <begin position="193"/>
        <end position="212"/>
    </location>
</feature>
<organism evidence="6 7">
    <name type="scientific">Actinomadura macrotermitis</name>
    <dbReference type="NCBI Taxonomy" id="2585200"/>
    <lineage>
        <taxon>Bacteria</taxon>
        <taxon>Bacillati</taxon>
        <taxon>Actinomycetota</taxon>
        <taxon>Actinomycetes</taxon>
        <taxon>Streptosporangiales</taxon>
        <taxon>Thermomonosporaceae</taxon>
        <taxon>Actinomadura</taxon>
    </lineage>
</organism>
<evidence type="ECO:0000256" key="4">
    <source>
        <dbReference type="SAM" id="MobiDB-lite"/>
    </source>
</evidence>
<dbReference type="Gene3D" id="3.30.420.10">
    <property type="entry name" value="Ribonuclease H-like superfamily/Ribonuclease H"/>
    <property type="match status" value="1"/>
</dbReference>
<evidence type="ECO:0000259" key="5">
    <source>
        <dbReference type="SMART" id="SM00479"/>
    </source>
</evidence>
<accession>A0A7K0C5J6</accession>
<proteinExistence type="predicted"/>
<dbReference type="PANTHER" id="PTHR30231:SF4">
    <property type="entry name" value="PROTEIN NEN2"/>
    <property type="match status" value="1"/>
</dbReference>
<reference evidence="6 7" key="1">
    <citation type="submission" date="2019-10" db="EMBL/GenBank/DDBJ databases">
        <title>Actinomadura rubteroloni sp. nov. and Actinomadura macrotermitis sp. nov., isolated from the gut of fungus growing-termite Macrotermes natalensis.</title>
        <authorList>
            <person name="Benndorf R."/>
            <person name="Martin K."/>
            <person name="Kuefner M."/>
            <person name="De Beer W."/>
            <person name="Kaster A.-K."/>
            <person name="Vollmers J."/>
            <person name="Poulsen M."/>
            <person name="Beemelmanns C."/>
        </authorList>
    </citation>
    <scope>NUCLEOTIDE SEQUENCE [LARGE SCALE GENOMIC DNA]</scope>
    <source>
        <strain evidence="6 7">RB68</strain>
    </source>
</reference>
<dbReference type="PANTHER" id="PTHR30231">
    <property type="entry name" value="DNA POLYMERASE III SUBUNIT EPSILON"/>
    <property type="match status" value="1"/>
</dbReference>
<dbReference type="CDD" id="cd06127">
    <property type="entry name" value="DEDDh"/>
    <property type="match status" value="1"/>
</dbReference>
<dbReference type="Pfam" id="PF00929">
    <property type="entry name" value="RNase_T"/>
    <property type="match status" value="1"/>
</dbReference>
<dbReference type="RefSeq" id="WP_153539898.1">
    <property type="nucleotide sequence ID" value="NZ_WEGH01000005.1"/>
</dbReference>
<gene>
    <name evidence="6" type="ORF">ACRB68_68290</name>
</gene>
<keyword evidence="1" id="KW-0540">Nuclease</keyword>
<feature type="domain" description="Exonuclease" evidence="5">
    <location>
        <begin position="27"/>
        <end position="192"/>
    </location>
</feature>
<dbReference type="GO" id="GO:0003676">
    <property type="term" value="F:nucleic acid binding"/>
    <property type="evidence" value="ECO:0007669"/>
    <property type="project" value="InterPro"/>
</dbReference>
<dbReference type="AlphaFoldDB" id="A0A7K0C5J6"/>
<dbReference type="InterPro" id="IPR013520">
    <property type="entry name" value="Ribonucl_H"/>
</dbReference>
<sequence>MATSDDERYADRLQAIEWAREALADPGAVILDLETSRFKTPESEICEIGVLGVDGRIRYDELVRPALGINDDCTRVHGIDAVTVQGAPHFHERAFGDLAELLEGRRVLAYNMEFDRTELHRAVSACDPAAEQWMARARWDDVMIPYSRWIGEWDERRGDYAWQRQPGSGHRAIADCYVTLGLLHTMAKADPRWQPPLPAARTRAGRPETKPASDAQIRFVNSLLADAGVKRSDARYAVLTDITGRSITSSRDLTSPEASHVIDCLKAEPERWAG</sequence>
<dbReference type="EMBL" id="WEGH01000005">
    <property type="protein sequence ID" value="MQY08720.1"/>
    <property type="molecule type" value="Genomic_DNA"/>
</dbReference>
<keyword evidence="7" id="KW-1185">Reference proteome</keyword>
<keyword evidence="3" id="KW-0269">Exonuclease</keyword>